<dbReference type="Pfam" id="PF10950">
    <property type="entry name" value="Organ_specific"/>
    <property type="match status" value="1"/>
</dbReference>
<evidence type="ECO:0008006" key="3">
    <source>
        <dbReference type="Google" id="ProtNLM"/>
    </source>
</evidence>
<dbReference type="PANTHER" id="PTHR33731">
    <property type="entry name" value="PROTEIN, PUTATIVE-RELATED"/>
    <property type="match status" value="1"/>
</dbReference>
<protein>
    <recommendedName>
        <fullName evidence="3">Organ-specific protein S2</fullName>
    </recommendedName>
</protein>
<organism evidence="1 2">
    <name type="scientific">Aquilegia coerulea</name>
    <name type="common">Rocky mountain columbine</name>
    <dbReference type="NCBI Taxonomy" id="218851"/>
    <lineage>
        <taxon>Eukaryota</taxon>
        <taxon>Viridiplantae</taxon>
        <taxon>Streptophyta</taxon>
        <taxon>Embryophyta</taxon>
        <taxon>Tracheophyta</taxon>
        <taxon>Spermatophyta</taxon>
        <taxon>Magnoliopsida</taxon>
        <taxon>Ranunculales</taxon>
        <taxon>Ranunculaceae</taxon>
        <taxon>Thalictroideae</taxon>
        <taxon>Aquilegia</taxon>
    </lineage>
</organism>
<proteinExistence type="predicted"/>
<dbReference type="AlphaFoldDB" id="A0A2G5EJE1"/>
<dbReference type="InterPro" id="IPR024489">
    <property type="entry name" value="Organ_specific_prot"/>
</dbReference>
<name>A0A2G5EJE1_AQUCA</name>
<dbReference type="Proteomes" id="UP000230069">
    <property type="component" value="Unassembled WGS sequence"/>
</dbReference>
<keyword evidence="2" id="KW-1185">Reference proteome</keyword>
<dbReference type="PANTHER" id="PTHR33731:SF2">
    <property type="entry name" value="ORGAN-SPECIFIC PROTEIN S2-LIKE"/>
    <property type="match status" value="1"/>
</dbReference>
<evidence type="ECO:0000313" key="1">
    <source>
        <dbReference type="EMBL" id="PIA55707.1"/>
    </source>
</evidence>
<sequence>MVCCLLFSFIYFDLTRIISLCGVYLQQFASIINARTAPEEYWKQVMKDQPMPDALKGLVDSNPSESVSTVMIKTDCHTSLNTQDNKHLANDILADPGVTVLYPDEDEKSFVMDFEPRPNLSVYHDGELKGQKKAFAEDFEPRPNVSVYHD</sequence>
<dbReference type="InParanoid" id="A0A2G5EJE1"/>
<dbReference type="STRING" id="218851.A0A2G5EJE1"/>
<reference evidence="1 2" key="1">
    <citation type="submission" date="2017-09" db="EMBL/GenBank/DDBJ databases">
        <title>WGS assembly of Aquilegia coerulea Goldsmith.</title>
        <authorList>
            <person name="Hodges S."/>
            <person name="Kramer E."/>
            <person name="Nordborg M."/>
            <person name="Tomkins J."/>
            <person name="Borevitz J."/>
            <person name="Derieg N."/>
            <person name="Yan J."/>
            <person name="Mihaltcheva S."/>
            <person name="Hayes R.D."/>
            <person name="Rokhsar D."/>
        </authorList>
    </citation>
    <scope>NUCLEOTIDE SEQUENCE [LARGE SCALE GENOMIC DNA]</scope>
    <source>
        <strain evidence="2">cv. Goldsmith</strain>
    </source>
</reference>
<evidence type="ECO:0000313" key="2">
    <source>
        <dbReference type="Proteomes" id="UP000230069"/>
    </source>
</evidence>
<dbReference type="EMBL" id="KZ305024">
    <property type="protein sequence ID" value="PIA55707.1"/>
    <property type="molecule type" value="Genomic_DNA"/>
</dbReference>
<accession>A0A2G5EJE1</accession>
<gene>
    <name evidence="1" type="ORF">AQUCO_00700190v1</name>
</gene>
<dbReference type="OrthoDB" id="1935762at2759"/>